<feature type="compositionally biased region" description="Polar residues" evidence="10">
    <location>
        <begin position="1015"/>
        <end position="1029"/>
    </location>
</feature>
<dbReference type="Pfam" id="PF13715">
    <property type="entry name" value="CarbopepD_reg_2"/>
    <property type="match status" value="1"/>
</dbReference>
<evidence type="ECO:0000256" key="10">
    <source>
        <dbReference type="SAM" id="MobiDB-lite"/>
    </source>
</evidence>
<organism evidence="13 14">
    <name type="scientific">Chitinophaga tropicalis</name>
    <dbReference type="NCBI Taxonomy" id="2683588"/>
    <lineage>
        <taxon>Bacteria</taxon>
        <taxon>Pseudomonadati</taxon>
        <taxon>Bacteroidota</taxon>
        <taxon>Chitinophagia</taxon>
        <taxon>Chitinophagales</taxon>
        <taxon>Chitinophagaceae</taxon>
        <taxon>Chitinophaga</taxon>
    </lineage>
</organism>
<evidence type="ECO:0000256" key="7">
    <source>
        <dbReference type="ARBA" id="ARBA00023237"/>
    </source>
</evidence>
<dbReference type="Gene3D" id="2.60.40.1120">
    <property type="entry name" value="Carboxypeptidase-like, regulatory domain"/>
    <property type="match status" value="1"/>
</dbReference>
<dbReference type="NCBIfam" id="TIGR04056">
    <property type="entry name" value="OMP_RagA_SusC"/>
    <property type="match status" value="1"/>
</dbReference>
<dbReference type="InterPro" id="IPR000531">
    <property type="entry name" value="Beta-barrel_TonB"/>
</dbReference>
<keyword evidence="7 8" id="KW-0998">Cell outer membrane</keyword>
<keyword evidence="6 8" id="KW-0472">Membrane</keyword>
<evidence type="ECO:0000259" key="11">
    <source>
        <dbReference type="Pfam" id="PF00593"/>
    </source>
</evidence>
<dbReference type="SUPFAM" id="SSF56935">
    <property type="entry name" value="Porins"/>
    <property type="match status" value="1"/>
</dbReference>
<evidence type="ECO:0000313" key="14">
    <source>
        <dbReference type="Proteomes" id="UP000461730"/>
    </source>
</evidence>
<dbReference type="NCBIfam" id="TIGR04057">
    <property type="entry name" value="SusC_RagA_signa"/>
    <property type="match status" value="1"/>
</dbReference>
<evidence type="ECO:0000256" key="1">
    <source>
        <dbReference type="ARBA" id="ARBA00004571"/>
    </source>
</evidence>
<evidence type="ECO:0000313" key="13">
    <source>
        <dbReference type="EMBL" id="MVT08921.1"/>
    </source>
</evidence>
<reference evidence="13 14" key="1">
    <citation type="submission" date="2019-12" db="EMBL/GenBank/DDBJ databases">
        <title>Chitinophaga sp. strain ysch24 (GDMCC 1.1355), whole genome shotgun sequence.</title>
        <authorList>
            <person name="Zhang X."/>
        </authorList>
    </citation>
    <scope>NUCLEOTIDE SEQUENCE [LARGE SCALE GENOMIC DNA]</scope>
    <source>
        <strain evidence="14">ysch24</strain>
    </source>
</reference>
<dbReference type="Proteomes" id="UP000461730">
    <property type="component" value="Unassembled WGS sequence"/>
</dbReference>
<comment type="caution">
    <text evidence="13">The sequence shown here is derived from an EMBL/GenBank/DDBJ whole genome shotgun (WGS) entry which is preliminary data.</text>
</comment>
<dbReference type="PROSITE" id="PS52016">
    <property type="entry name" value="TONB_DEPENDENT_REC_3"/>
    <property type="match status" value="1"/>
</dbReference>
<keyword evidence="4 8" id="KW-0812">Transmembrane</keyword>
<evidence type="ECO:0000256" key="8">
    <source>
        <dbReference type="PROSITE-ProRule" id="PRU01360"/>
    </source>
</evidence>
<dbReference type="InterPro" id="IPR036942">
    <property type="entry name" value="Beta-barrel_TonB_sf"/>
</dbReference>
<dbReference type="Pfam" id="PF07715">
    <property type="entry name" value="Plug"/>
    <property type="match status" value="1"/>
</dbReference>
<dbReference type="AlphaFoldDB" id="A0A7K1U3J3"/>
<evidence type="ECO:0000256" key="3">
    <source>
        <dbReference type="ARBA" id="ARBA00022452"/>
    </source>
</evidence>
<dbReference type="Gene3D" id="2.170.130.10">
    <property type="entry name" value="TonB-dependent receptor, plug domain"/>
    <property type="match status" value="1"/>
</dbReference>
<dbReference type="InterPro" id="IPR012910">
    <property type="entry name" value="Plug_dom"/>
</dbReference>
<comment type="similarity">
    <text evidence="8 9">Belongs to the TonB-dependent receptor family.</text>
</comment>
<feature type="domain" description="TonB-dependent receptor-like beta-barrel" evidence="11">
    <location>
        <begin position="423"/>
        <end position="920"/>
    </location>
</feature>
<dbReference type="SUPFAM" id="SSF49464">
    <property type="entry name" value="Carboxypeptidase regulatory domain-like"/>
    <property type="match status" value="1"/>
</dbReference>
<evidence type="ECO:0000256" key="2">
    <source>
        <dbReference type="ARBA" id="ARBA00022448"/>
    </source>
</evidence>
<dbReference type="RefSeq" id="WP_157306339.1">
    <property type="nucleotide sequence ID" value="NZ_WRXN01000004.1"/>
</dbReference>
<keyword evidence="5 9" id="KW-0798">TonB box</keyword>
<dbReference type="InterPro" id="IPR023996">
    <property type="entry name" value="TonB-dep_OMP_SusC/RagA"/>
</dbReference>
<dbReference type="Gene3D" id="2.40.170.20">
    <property type="entry name" value="TonB-dependent receptor, beta-barrel domain"/>
    <property type="match status" value="1"/>
</dbReference>
<evidence type="ECO:0000256" key="9">
    <source>
        <dbReference type="RuleBase" id="RU003357"/>
    </source>
</evidence>
<dbReference type="InterPro" id="IPR037066">
    <property type="entry name" value="Plug_dom_sf"/>
</dbReference>
<evidence type="ECO:0000256" key="4">
    <source>
        <dbReference type="ARBA" id="ARBA00022692"/>
    </source>
</evidence>
<feature type="domain" description="TonB-dependent receptor plug" evidence="12">
    <location>
        <begin position="114"/>
        <end position="233"/>
    </location>
</feature>
<comment type="subcellular location">
    <subcellularLocation>
        <location evidence="1 8">Cell outer membrane</location>
        <topology evidence="1 8">Multi-pass membrane protein</topology>
    </subcellularLocation>
</comment>
<dbReference type="EMBL" id="WRXN01000004">
    <property type="protein sequence ID" value="MVT08921.1"/>
    <property type="molecule type" value="Genomic_DNA"/>
</dbReference>
<accession>A0A7K1U3J3</accession>
<keyword evidence="2 8" id="KW-0813">Transport</keyword>
<gene>
    <name evidence="13" type="ORF">GO493_11675</name>
</gene>
<evidence type="ECO:0000256" key="6">
    <source>
        <dbReference type="ARBA" id="ARBA00023136"/>
    </source>
</evidence>
<evidence type="ECO:0000259" key="12">
    <source>
        <dbReference type="Pfam" id="PF07715"/>
    </source>
</evidence>
<dbReference type="InterPro" id="IPR039426">
    <property type="entry name" value="TonB-dep_rcpt-like"/>
</dbReference>
<keyword evidence="14" id="KW-1185">Reference proteome</keyword>
<feature type="region of interest" description="Disordered" evidence="10">
    <location>
        <begin position="1015"/>
        <end position="1036"/>
    </location>
</feature>
<dbReference type="InterPro" id="IPR008969">
    <property type="entry name" value="CarboxyPept-like_regulatory"/>
</dbReference>
<dbReference type="GO" id="GO:0009279">
    <property type="term" value="C:cell outer membrane"/>
    <property type="evidence" value="ECO:0007669"/>
    <property type="project" value="UniProtKB-SubCell"/>
</dbReference>
<keyword evidence="3 8" id="KW-1134">Transmembrane beta strand</keyword>
<sequence>MKHLTFLTILLLLFLNVLAQKRRITGTVTDKENNNPVPGVSVKAAGKAAFAQTDAQGHFSIEVPEGVTSLEFSFIGYQKQSAPLNGASAINIQLESAASGLNEVVVVGYGTQSKREFTGSAARISSAVIKDAPVQSFDQALSGRAAGVSIASPNGVLNNPPVIRIRGINSISLSSYPLVVIDGIPTNTGNISTSTAVPNNPLSDIDPADIESVDVLKDAASTSIYGSRAAAGVLLITTKRGKAGKSKVSYDGWTGVTKAARLPELLNAQQYMDIKNEGVLNARILGGNENNPAVASALYFPSYREDGSLVDTKWYDYIYRTAISHNHTVSLSGGTKATSYYFSANYSDQQGFVVDNSFKRKAVRFNVDHEATKWLKLKAGGAYNTTFNQSQNTGSLPNSTFLIIGAARMATALSPNVPVYNADGSYNLNQTSGTLGMGNNLVTNTLFNAAALFDLSRYTSENEHFLGNVGATIKLLKPLELTTTYSLDRLRTETVAFQSAKLGSTAYSTGGSVTNVTALRNNWNWTSTLSFNQTFGRHHVTALAGYDVQKFENSSWGAAQSKASDDFFEEYQGSWGAITTSGNGLAEKAFISYFSRLTYDLDNKYFITANFRRDGNSALGNDTKFGNFGGVSAGWVLSEEKFFHSNTINNLKLRASWGRVGNGNLPGEYAALNLYSAALYGTAATWYISQAGNSNLGWETSEQTNFGVDLGLLDNRIQVEATYFNNDVNGLILSTPQSPSKGIPNNSILLNVGSMYNRGIEFSVNAGIIRKADFSWDASFNYTHVKNKVTALADGNADIIGYTHTSSETSNITRVGESIGSLYGAKTAGVNPENGRRIFINKNGEKVQYSAVVKSGETNWTYLDGTPASAISASDYYLLGNALPKWYGGLSNNFRYKGFDLGVNFTYAGGNYVMNGTRSTLRDQRFYNNHTGILNRWTTAGQKTDVPRVVYNDVISNGTSYPISDNVEKGDFLRLQNVLLGYRVPASLLGNSGISSIRVYAQASNLFLVTGYTGTDPESSSNGNANTTPGVEKNAVGQGRTYTLGINVGF</sequence>
<protein>
    <submittedName>
        <fullName evidence="13">SusC/RagA family TonB-linked outer membrane protein</fullName>
    </submittedName>
</protein>
<name>A0A7K1U3J3_9BACT</name>
<evidence type="ECO:0000256" key="5">
    <source>
        <dbReference type="ARBA" id="ARBA00023077"/>
    </source>
</evidence>
<dbReference type="InterPro" id="IPR023997">
    <property type="entry name" value="TonB-dep_OMP_SusC/RagA_CS"/>
</dbReference>
<dbReference type="Pfam" id="PF00593">
    <property type="entry name" value="TonB_dep_Rec_b-barrel"/>
    <property type="match status" value="1"/>
</dbReference>
<proteinExistence type="inferred from homology"/>